<proteinExistence type="predicted"/>
<name>A0AAV9EU44_ACOCL</name>
<dbReference type="Proteomes" id="UP001180020">
    <property type="component" value="Unassembled WGS sequence"/>
</dbReference>
<comment type="caution">
    <text evidence="2">The sequence shown here is derived from an EMBL/GenBank/DDBJ whole genome shotgun (WGS) entry which is preliminary data.</text>
</comment>
<accession>A0AAV9EU44</accession>
<reference evidence="2" key="1">
    <citation type="journal article" date="2023" name="Nat. Commun.">
        <title>Diploid and tetraploid genomes of Acorus and the evolution of monocots.</title>
        <authorList>
            <person name="Ma L."/>
            <person name="Liu K.W."/>
            <person name="Li Z."/>
            <person name="Hsiao Y.Y."/>
            <person name="Qi Y."/>
            <person name="Fu T."/>
            <person name="Tang G.D."/>
            <person name="Zhang D."/>
            <person name="Sun W.H."/>
            <person name="Liu D.K."/>
            <person name="Li Y."/>
            <person name="Chen G.Z."/>
            <person name="Liu X.D."/>
            <person name="Liao X.Y."/>
            <person name="Jiang Y.T."/>
            <person name="Yu X."/>
            <person name="Hao Y."/>
            <person name="Huang J."/>
            <person name="Zhao X.W."/>
            <person name="Ke S."/>
            <person name="Chen Y.Y."/>
            <person name="Wu W.L."/>
            <person name="Hsu J.L."/>
            <person name="Lin Y.F."/>
            <person name="Huang M.D."/>
            <person name="Li C.Y."/>
            <person name="Huang L."/>
            <person name="Wang Z.W."/>
            <person name="Zhao X."/>
            <person name="Zhong W.Y."/>
            <person name="Peng D.H."/>
            <person name="Ahmad S."/>
            <person name="Lan S."/>
            <person name="Zhang J.S."/>
            <person name="Tsai W.C."/>
            <person name="Van de Peer Y."/>
            <person name="Liu Z.J."/>
        </authorList>
    </citation>
    <scope>NUCLEOTIDE SEQUENCE</scope>
    <source>
        <strain evidence="2">CP</strain>
    </source>
</reference>
<feature type="transmembrane region" description="Helical" evidence="1">
    <location>
        <begin position="124"/>
        <end position="145"/>
    </location>
</feature>
<feature type="transmembrane region" description="Helical" evidence="1">
    <location>
        <begin position="89"/>
        <end position="112"/>
    </location>
</feature>
<evidence type="ECO:0000313" key="2">
    <source>
        <dbReference type="EMBL" id="KAK1317240.1"/>
    </source>
</evidence>
<gene>
    <name evidence="2" type="ORF">QJS10_CPA05g01828</name>
</gene>
<feature type="transmembrane region" description="Helical" evidence="1">
    <location>
        <begin position="225"/>
        <end position="246"/>
    </location>
</feature>
<dbReference type="EMBL" id="JAUJYO010000005">
    <property type="protein sequence ID" value="KAK1317240.1"/>
    <property type="molecule type" value="Genomic_DNA"/>
</dbReference>
<protein>
    <submittedName>
        <fullName evidence="2">Uncharacterized protein</fullName>
    </submittedName>
</protein>
<keyword evidence="3" id="KW-1185">Reference proteome</keyword>
<evidence type="ECO:0000256" key="1">
    <source>
        <dbReference type="SAM" id="Phobius"/>
    </source>
</evidence>
<keyword evidence="1" id="KW-0472">Membrane</keyword>
<sequence length="381" mass="40814">MMVRASKIIRKSIQNFLNNYHSYASTAALLVFPVSASILLSQAALNPATSPVLQTVHARIRSLFDAAGFPPSLQFASLLNLKLAQTTCAYLLTLPFTLTFLIAAKATVIRILHRNLSAPPRLNSLIPTTFLSILSTHLCASLFVLSANATAFSIMFITTNALDVVGLSASHAALLCLSAASAIVYSIILANTLVACNLASVVAGMEDCGGPTAILKACVLIRGRTATALTLALPANLGMAVVEGLFQYRIVRVYHGGINLSIVWEAVTIAYIYSLLVVFDVVTCCIFYKSCISDDDQLSWDDGYHYRIAAEVVADEGGSPKLKACTEDQTPLDGFNQPPSLTCKMQLLTTHGNCFLFKPICLEHGYLKVNFASAGGIIDTP</sequence>
<keyword evidence="1" id="KW-1133">Transmembrane helix</keyword>
<dbReference type="PANTHER" id="PTHR33133">
    <property type="entry name" value="OS08G0107100 PROTEIN-RELATED"/>
    <property type="match status" value="1"/>
</dbReference>
<organism evidence="2 3">
    <name type="scientific">Acorus calamus</name>
    <name type="common">Sweet flag</name>
    <dbReference type="NCBI Taxonomy" id="4465"/>
    <lineage>
        <taxon>Eukaryota</taxon>
        <taxon>Viridiplantae</taxon>
        <taxon>Streptophyta</taxon>
        <taxon>Embryophyta</taxon>
        <taxon>Tracheophyta</taxon>
        <taxon>Spermatophyta</taxon>
        <taxon>Magnoliopsida</taxon>
        <taxon>Liliopsida</taxon>
        <taxon>Acoraceae</taxon>
        <taxon>Acorus</taxon>
    </lineage>
</organism>
<dbReference type="PANTHER" id="PTHR33133:SF3">
    <property type="entry name" value="TRANSMEMBRANE PROTEIN"/>
    <property type="match status" value="1"/>
</dbReference>
<feature type="transmembrane region" description="Helical" evidence="1">
    <location>
        <begin position="20"/>
        <end position="40"/>
    </location>
</feature>
<keyword evidence="1" id="KW-0812">Transmembrane</keyword>
<evidence type="ECO:0000313" key="3">
    <source>
        <dbReference type="Proteomes" id="UP001180020"/>
    </source>
</evidence>
<feature type="transmembrane region" description="Helical" evidence="1">
    <location>
        <begin position="258"/>
        <end position="279"/>
    </location>
</feature>
<reference evidence="2" key="2">
    <citation type="submission" date="2023-06" db="EMBL/GenBank/DDBJ databases">
        <authorList>
            <person name="Ma L."/>
            <person name="Liu K.-W."/>
            <person name="Li Z."/>
            <person name="Hsiao Y.-Y."/>
            <person name="Qi Y."/>
            <person name="Fu T."/>
            <person name="Tang G."/>
            <person name="Zhang D."/>
            <person name="Sun W.-H."/>
            <person name="Liu D.-K."/>
            <person name="Li Y."/>
            <person name="Chen G.-Z."/>
            <person name="Liu X.-D."/>
            <person name="Liao X.-Y."/>
            <person name="Jiang Y.-T."/>
            <person name="Yu X."/>
            <person name="Hao Y."/>
            <person name="Huang J."/>
            <person name="Zhao X.-W."/>
            <person name="Ke S."/>
            <person name="Chen Y.-Y."/>
            <person name="Wu W.-L."/>
            <person name="Hsu J.-L."/>
            <person name="Lin Y.-F."/>
            <person name="Huang M.-D."/>
            <person name="Li C.-Y."/>
            <person name="Huang L."/>
            <person name="Wang Z.-W."/>
            <person name="Zhao X."/>
            <person name="Zhong W.-Y."/>
            <person name="Peng D.-H."/>
            <person name="Ahmad S."/>
            <person name="Lan S."/>
            <person name="Zhang J.-S."/>
            <person name="Tsai W.-C."/>
            <person name="Van De Peer Y."/>
            <person name="Liu Z.-J."/>
        </authorList>
    </citation>
    <scope>NUCLEOTIDE SEQUENCE</scope>
    <source>
        <strain evidence="2">CP</strain>
        <tissue evidence="2">Leaves</tissue>
    </source>
</reference>
<dbReference type="AlphaFoldDB" id="A0AAV9EU44"/>